<keyword evidence="3" id="KW-1185">Reference proteome</keyword>
<dbReference type="GO" id="GO:0005975">
    <property type="term" value="P:carbohydrate metabolic process"/>
    <property type="evidence" value="ECO:0007669"/>
    <property type="project" value="InterPro"/>
</dbReference>
<dbReference type="EMBL" id="OBDO01000006">
    <property type="protein sequence ID" value="SNX97089.1"/>
    <property type="molecule type" value="Genomic_DNA"/>
</dbReference>
<dbReference type="Pfam" id="PF01263">
    <property type="entry name" value="Aldose_epim"/>
    <property type="match status" value="1"/>
</dbReference>
<dbReference type="CDD" id="cd09022">
    <property type="entry name" value="Aldose_epim_Ec_YihR"/>
    <property type="match status" value="1"/>
</dbReference>
<dbReference type="RefSeq" id="WP_097207090.1">
    <property type="nucleotide sequence ID" value="NZ_JACHXB010000002.1"/>
</dbReference>
<dbReference type="GO" id="GO:0016853">
    <property type="term" value="F:isomerase activity"/>
    <property type="evidence" value="ECO:0007669"/>
    <property type="project" value="InterPro"/>
</dbReference>
<dbReference type="Proteomes" id="UP000219514">
    <property type="component" value="Unassembled WGS sequence"/>
</dbReference>
<evidence type="ECO:0000313" key="3">
    <source>
        <dbReference type="Proteomes" id="UP000219514"/>
    </source>
</evidence>
<sequence>MSVLPTGEQFVLRCGDAEATVVEVGGGLRTHRVGDREVLDGYGPEEMAEAARGHVLAPWPNRLRDGVYTWDGEEHRTPVTEPERGTAIHGLVQFVPWRAVERAADGVVLEHLLFPRPGYPFTLRLRVAYALSADGLTVTTTATNEGTRALPYGEGHHPYVLAGPRLDDCTLVAPGATRIETDERALPTRAVPVEGTPYDLRAGRRIGDLVVDSCFADLGRGPDGRAEVRLLGPDGRGVAVWMDEHYGYLQLFTGDVLPEPRRRRGLAVEPMTCPPDAFGSGEAVRRLEPGESTTGTWGIRPLGGPARF</sequence>
<feature type="region of interest" description="Disordered" evidence="1">
    <location>
        <begin position="288"/>
        <end position="308"/>
    </location>
</feature>
<dbReference type="InterPro" id="IPR014718">
    <property type="entry name" value="GH-type_carb-bd"/>
</dbReference>
<name>A0A285ED97_9ACTN</name>
<dbReference type="InterPro" id="IPR011013">
    <property type="entry name" value="Gal_mutarotase_sf_dom"/>
</dbReference>
<dbReference type="InterPro" id="IPR008183">
    <property type="entry name" value="Aldose_1/G6P_1-epimerase"/>
</dbReference>
<reference evidence="2 3" key="1">
    <citation type="submission" date="2017-09" db="EMBL/GenBank/DDBJ databases">
        <authorList>
            <person name="Ehlers B."/>
            <person name="Leendertz F.H."/>
        </authorList>
    </citation>
    <scope>NUCLEOTIDE SEQUENCE [LARGE SCALE GENOMIC DNA]</scope>
    <source>
        <strain evidence="2 3">DSM 46844</strain>
    </source>
</reference>
<dbReference type="GO" id="GO:0030246">
    <property type="term" value="F:carbohydrate binding"/>
    <property type="evidence" value="ECO:0007669"/>
    <property type="project" value="InterPro"/>
</dbReference>
<dbReference type="SUPFAM" id="SSF74650">
    <property type="entry name" value="Galactose mutarotase-like"/>
    <property type="match status" value="1"/>
</dbReference>
<evidence type="ECO:0000313" key="2">
    <source>
        <dbReference type="EMBL" id="SNX97089.1"/>
    </source>
</evidence>
<gene>
    <name evidence="2" type="ORF">SAMN06893097_10638</name>
</gene>
<dbReference type="Gene3D" id="2.70.98.10">
    <property type="match status" value="1"/>
</dbReference>
<proteinExistence type="predicted"/>
<accession>A0A285ED97</accession>
<dbReference type="InterPro" id="IPR037480">
    <property type="entry name" value="YihR-like"/>
</dbReference>
<protein>
    <submittedName>
        <fullName evidence="2">Aldose 1-epimerase</fullName>
    </submittedName>
</protein>
<dbReference type="AlphaFoldDB" id="A0A285ED97"/>
<evidence type="ECO:0000256" key="1">
    <source>
        <dbReference type="SAM" id="MobiDB-lite"/>
    </source>
</evidence>
<organism evidence="2 3">
    <name type="scientific">Geodermatophilus sabuli</name>
    <dbReference type="NCBI Taxonomy" id="1564158"/>
    <lineage>
        <taxon>Bacteria</taxon>
        <taxon>Bacillati</taxon>
        <taxon>Actinomycetota</taxon>
        <taxon>Actinomycetes</taxon>
        <taxon>Geodermatophilales</taxon>
        <taxon>Geodermatophilaceae</taxon>
        <taxon>Geodermatophilus</taxon>
    </lineage>
</organism>
<dbReference type="OrthoDB" id="4739604at2"/>